<feature type="signal peptide" evidence="1">
    <location>
        <begin position="1"/>
        <end position="23"/>
    </location>
</feature>
<dbReference type="AlphaFoldDB" id="A0A2U0I0Z8"/>
<evidence type="ECO:0000313" key="3">
    <source>
        <dbReference type="Proteomes" id="UP000245962"/>
    </source>
</evidence>
<keyword evidence="1" id="KW-0732">Signal</keyword>
<protein>
    <submittedName>
        <fullName evidence="2">Uncharacterized protein</fullName>
    </submittedName>
</protein>
<evidence type="ECO:0000313" key="2">
    <source>
        <dbReference type="EMBL" id="PVW14670.1"/>
    </source>
</evidence>
<feature type="chain" id="PRO_5015638840" evidence="1">
    <location>
        <begin position="24"/>
        <end position="144"/>
    </location>
</feature>
<reference evidence="2 3" key="1">
    <citation type="submission" date="2018-04" db="EMBL/GenBank/DDBJ databases">
        <title>Marixanthomonas spongiae HN-E44 sp. nov., isolated from a marine sponge.</title>
        <authorList>
            <person name="Luo L."/>
            <person name="Zhuang L."/>
        </authorList>
    </citation>
    <scope>NUCLEOTIDE SEQUENCE [LARGE SCALE GENOMIC DNA]</scope>
    <source>
        <strain evidence="2 3">HN-E44</strain>
    </source>
</reference>
<keyword evidence="3" id="KW-1185">Reference proteome</keyword>
<name>A0A2U0I0Z8_9FLAO</name>
<dbReference type="OrthoDB" id="1443062at2"/>
<comment type="caution">
    <text evidence="2">The sequence shown here is derived from an EMBL/GenBank/DDBJ whole genome shotgun (WGS) entry which is preliminary data.</text>
</comment>
<organism evidence="2 3">
    <name type="scientific">Marixanthomonas spongiae</name>
    <dbReference type="NCBI Taxonomy" id="2174845"/>
    <lineage>
        <taxon>Bacteria</taxon>
        <taxon>Pseudomonadati</taxon>
        <taxon>Bacteroidota</taxon>
        <taxon>Flavobacteriia</taxon>
        <taxon>Flavobacteriales</taxon>
        <taxon>Flavobacteriaceae</taxon>
        <taxon>Marixanthomonas</taxon>
    </lineage>
</organism>
<evidence type="ECO:0000256" key="1">
    <source>
        <dbReference type="SAM" id="SignalP"/>
    </source>
</evidence>
<proteinExistence type="predicted"/>
<accession>A0A2U0I0Z8</accession>
<sequence length="144" mass="16353">MKKVNALLCTIAVLLCYSSGLWAQEMKAKKHENPEWVRIAYVKFKPMMKDKAKSIINDYFMKAGQNSGGAAPTSYDLASGEYDMLVIFPMEKGIETLNYKMTEEDVKWMGELSKLTGGQEKAMAKMQEFYSYVAKMDSDIAMKE</sequence>
<dbReference type="EMBL" id="QEHR01000005">
    <property type="protein sequence ID" value="PVW14670.1"/>
    <property type="molecule type" value="Genomic_DNA"/>
</dbReference>
<gene>
    <name evidence="2" type="ORF">DDV96_09110</name>
</gene>
<dbReference type="Proteomes" id="UP000245962">
    <property type="component" value="Unassembled WGS sequence"/>
</dbReference>
<dbReference type="RefSeq" id="WP_116694443.1">
    <property type="nucleotide sequence ID" value="NZ_QEHR01000005.1"/>
</dbReference>